<dbReference type="GO" id="GO:0004519">
    <property type="term" value="F:endonuclease activity"/>
    <property type="evidence" value="ECO:0007669"/>
    <property type="project" value="UniProtKB-KW"/>
</dbReference>
<feature type="domain" description="HNH nuclease" evidence="1">
    <location>
        <begin position="185"/>
        <end position="236"/>
    </location>
</feature>
<gene>
    <name evidence="2" type="ORF">COO91_05242</name>
</gene>
<dbReference type="CDD" id="cd00085">
    <property type="entry name" value="HNHc"/>
    <property type="match status" value="1"/>
</dbReference>
<dbReference type="Pfam" id="PF14279">
    <property type="entry name" value="HNH_5"/>
    <property type="match status" value="1"/>
</dbReference>
<dbReference type="Pfam" id="PF14239">
    <property type="entry name" value="RRXRR"/>
    <property type="match status" value="1"/>
</dbReference>
<accession>A0A2K8SV87</accession>
<evidence type="ECO:0000313" key="2">
    <source>
        <dbReference type="EMBL" id="AUB39250.1"/>
    </source>
</evidence>
<dbReference type="AlphaFoldDB" id="A0A2K8SV87"/>
<dbReference type="OrthoDB" id="9802901at2"/>
<dbReference type="RefSeq" id="WP_100900314.1">
    <property type="nucleotide sequence ID" value="NZ_CAWNNC010000001.1"/>
</dbReference>
<reference evidence="2 3" key="1">
    <citation type="submission" date="2017-11" db="EMBL/GenBank/DDBJ databases">
        <title>Complete genome of a free-living desiccation-tolerant cyanobacterium and its photosynthetic adaptation to extreme terrestrial habitat.</title>
        <authorList>
            <person name="Shang J."/>
        </authorList>
    </citation>
    <scope>NUCLEOTIDE SEQUENCE [LARGE SCALE GENOMIC DNA]</scope>
    <source>
        <strain evidence="2 3">CCNUN1</strain>
    </source>
</reference>
<dbReference type="NCBIfam" id="NF040563">
    <property type="entry name" value="guided_IscB"/>
    <property type="match status" value="1"/>
</dbReference>
<protein>
    <submittedName>
        <fullName evidence="2">5-methylcytosine-specific restriction endonuclease McrA</fullName>
    </submittedName>
</protein>
<dbReference type="PANTHER" id="PTHR33877:SF2">
    <property type="entry name" value="OS07G0170200 PROTEIN"/>
    <property type="match status" value="1"/>
</dbReference>
<name>A0A2K8SV87_9NOSO</name>
<organism evidence="2 3">
    <name type="scientific">Nostoc flagelliforme CCNUN1</name>
    <dbReference type="NCBI Taxonomy" id="2038116"/>
    <lineage>
        <taxon>Bacteria</taxon>
        <taxon>Bacillati</taxon>
        <taxon>Cyanobacteriota</taxon>
        <taxon>Cyanophyceae</taxon>
        <taxon>Nostocales</taxon>
        <taxon>Nostocaceae</taxon>
        <taxon>Nostoc</taxon>
    </lineage>
</organism>
<dbReference type="SMART" id="SM00507">
    <property type="entry name" value="HNHc"/>
    <property type="match status" value="1"/>
</dbReference>
<dbReference type="InterPro" id="IPR003615">
    <property type="entry name" value="HNH_nuc"/>
</dbReference>
<evidence type="ECO:0000313" key="3">
    <source>
        <dbReference type="Proteomes" id="UP000232003"/>
    </source>
</evidence>
<keyword evidence="2" id="KW-0255">Endonuclease</keyword>
<keyword evidence="2" id="KW-0378">Hydrolase</keyword>
<dbReference type="InterPro" id="IPR025938">
    <property type="entry name" value="RRXRR_dom"/>
</dbReference>
<dbReference type="Gene3D" id="1.10.30.50">
    <property type="match status" value="1"/>
</dbReference>
<dbReference type="KEGG" id="nfl:COO91_05242"/>
<dbReference type="InterPro" id="IPR052892">
    <property type="entry name" value="NA-targeting_endonuclease"/>
</dbReference>
<dbReference type="InterPro" id="IPR047693">
    <property type="entry name" value="RNA-guided_IscB-like"/>
</dbReference>
<dbReference type="InterPro" id="IPR029471">
    <property type="entry name" value="HNH_5"/>
</dbReference>
<dbReference type="PANTHER" id="PTHR33877">
    <property type="entry name" value="SLL1193 PROTEIN"/>
    <property type="match status" value="1"/>
</dbReference>
<keyword evidence="3" id="KW-1185">Reference proteome</keyword>
<proteinExistence type="predicted"/>
<dbReference type="Proteomes" id="UP000232003">
    <property type="component" value="Chromosome"/>
</dbReference>
<keyword evidence="2" id="KW-0540">Nuclease</keyword>
<dbReference type="EMBL" id="CP024785">
    <property type="protein sequence ID" value="AUB39250.1"/>
    <property type="molecule type" value="Genomic_DNA"/>
</dbReference>
<sequence>MSKVLVIDQRKRPLDPVHPAQARQLLRSKKAAIYRQFPFTLILKESRTGTPVLPLRLKIDPGAKVTGIGLVNDSSALVVFVAELKHRGFAIRDALTSRRQLRRGRRARKTRYRQPRFLNRTRPEGWLAPSLQSRVDNIETWVKKLRQFAPIEAISQELVRFDMQLMRNPDIQGNEYMQGTLQGFETREFLLEKWNRQCAYCDVKDVPFQIEHIFPKARGGSNSITNLTLSCEKCNIKKGVKDIKDFLKKDPSRLEKILKQAKRPLADAAAVNTTRFALLNVLKSTGLPVETGSGGLTKFNRSQQNIPKSHWADAAAVGKSTPELIVKGVKPLLIAANGHGSRQSCRTDKFGFPNRHVPRDKIHFGFQTGDIVRAVVTSGKKIGSYVGKVAIRSSGSFNISTKNGLVQGISHKFCLRIHAKDGYSYAY</sequence>
<evidence type="ECO:0000259" key="1">
    <source>
        <dbReference type="SMART" id="SM00507"/>
    </source>
</evidence>